<feature type="transmembrane region" description="Helical" evidence="9">
    <location>
        <begin position="255"/>
        <end position="275"/>
    </location>
</feature>
<comment type="function">
    <text evidence="9">Catalyzes the proton-dependent uptake of 2-keto-3-deoxygluconate (KDG) into the cell.</text>
</comment>
<dbReference type="NCBIfam" id="TIGR00793">
    <property type="entry name" value="kdgT"/>
    <property type="match status" value="1"/>
</dbReference>
<evidence type="ECO:0000256" key="1">
    <source>
        <dbReference type="ARBA" id="ARBA00006430"/>
    </source>
</evidence>
<evidence type="ECO:0000256" key="6">
    <source>
        <dbReference type="ARBA" id="ARBA00022847"/>
    </source>
</evidence>
<reference evidence="11" key="1">
    <citation type="submission" date="2016-08" db="EMBL/GenBank/DDBJ databases">
        <authorList>
            <person name="Varghese N."/>
            <person name="Submissions Spin"/>
        </authorList>
    </citation>
    <scope>NUCLEOTIDE SEQUENCE [LARGE SCALE GENOMIC DNA]</scope>
    <source>
        <strain evidence="11">R-53144</strain>
    </source>
</reference>
<dbReference type="Proteomes" id="UP000199698">
    <property type="component" value="Unassembled WGS sequence"/>
</dbReference>
<dbReference type="InterPro" id="IPR004684">
    <property type="entry name" value="2keto-3dGluconate_permease"/>
</dbReference>
<feature type="transmembrane region" description="Helical" evidence="9">
    <location>
        <begin position="43"/>
        <end position="62"/>
    </location>
</feature>
<keyword evidence="7 9" id="KW-1133">Transmembrane helix</keyword>
<dbReference type="InterPro" id="IPR018395">
    <property type="entry name" value="2keto-3dGluconate_permease_sub"/>
</dbReference>
<feature type="transmembrane region" description="Helical" evidence="9">
    <location>
        <begin position="287"/>
        <end position="311"/>
    </location>
</feature>
<name>A0A1C3ZXR2_9GAMM</name>
<accession>A0A1C3ZXR2</accession>
<protein>
    <recommendedName>
        <fullName evidence="9">2-keto-3-deoxygluconate permease</fullName>
        <shortName evidence="9">KDG permease</shortName>
    </recommendedName>
</protein>
<dbReference type="AlphaFoldDB" id="A0A1C3ZXR2"/>
<gene>
    <name evidence="9" type="primary">kdgT</name>
    <name evidence="10" type="ORF">GA0061080_100719</name>
</gene>
<keyword evidence="2 9" id="KW-0813">Transport</keyword>
<dbReference type="STRING" id="1798183.GA0061080_100719"/>
<keyword evidence="6 9" id="KW-0769">Symport</keyword>
<feature type="transmembrane region" description="Helical" evidence="9">
    <location>
        <begin position="224"/>
        <end position="248"/>
    </location>
</feature>
<keyword evidence="3 9" id="KW-1003">Cell membrane</keyword>
<feature type="transmembrane region" description="Helical" evidence="9">
    <location>
        <begin position="195"/>
        <end position="212"/>
    </location>
</feature>
<dbReference type="OrthoDB" id="3185611at2"/>
<dbReference type="EMBL" id="FMBA01000007">
    <property type="protein sequence ID" value="SCB87010.1"/>
    <property type="molecule type" value="Genomic_DNA"/>
</dbReference>
<evidence type="ECO:0000256" key="2">
    <source>
        <dbReference type="ARBA" id="ARBA00022448"/>
    </source>
</evidence>
<feature type="transmembrane region" description="Helical" evidence="9">
    <location>
        <begin position="107"/>
        <end position="130"/>
    </location>
</feature>
<proteinExistence type="inferred from homology"/>
<keyword evidence="8 9" id="KW-0472">Membrane</keyword>
<dbReference type="Pfam" id="PF03812">
    <property type="entry name" value="KdgT"/>
    <property type="match status" value="1"/>
</dbReference>
<dbReference type="RefSeq" id="WP_091120815.1">
    <property type="nucleotide sequence ID" value="NZ_FMBA01000007.1"/>
</dbReference>
<comment type="similarity">
    <text evidence="1 9">Belongs to the KdgT transporter family.</text>
</comment>
<evidence type="ECO:0000256" key="8">
    <source>
        <dbReference type="ARBA" id="ARBA00023136"/>
    </source>
</evidence>
<evidence type="ECO:0000256" key="3">
    <source>
        <dbReference type="ARBA" id="ARBA00022475"/>
    </source>
</evidence>
<feature type="transmembrane region" description="Helical" evidence="9">
    <location>
        <begin position="142"/>
        <end position="165"/>
    </location>
</feature>
<feature type="transmembrane region" description="Helical" evidence="9">
    <location>
        <begin position="74"/>
        <end position="95"/>
    </location>
</feature>
<organism evidence="10 11">
    <name type="scientific">Gilliamella intestini</name>
    <dbReference type="NCBI Taxonomy" id="1798183"/>
    <lineage>
        <taxon>Bacteria</taxon>
        <taxon>Pseudomonadati</taxon>
        <taxon>Pseudomonadota</taxon>
        <taxon>Gammaproteobacteria</taxon>
        <taxon>Orbales</taxon>
        <taxon>Orbaceae</taxon>
        <taxon>Gilliamella</taxon>
    </lineage>
</organism>
<evidence type="ECO:0000256" key="7">
    <source>
        <dbReference type="ARBA" id="ARBA00022989"/>
    </source>
</evidence>
<keyword evidence="11" id="KW-1185">Reference proteome</keyword>
<sequence>MKIKKFIDKVPGGMMLVPLFLGALLHTFLPGTAKYFGSFTNGIITGVVPILAVWLFCMGASIKVSDTGTVLKKSGTLVATKLAVAWACAFIFTQILPDGGLVKTGFFAGLSVLAIVASLDMTNAGLYASLMQEYGTKEEAGASVLISMESGPLMTMIILGSAGLASFQPEHLVGVLIPFITGFILGNLDEELRSLFSVGTKTLIPFFAFALGNTIDLTVIFKTGLLGLFVAIFVMVVSGIPLILADIFVGGGRGVAGIAASGTAGAAVATPFLVAEVAPIFAEAAPAATTLVAASVVITSIVVPIITSLFSKCIAKNIRIKE</sequence>
<comment type="caution">
    <text evidence="9">Lacks conserved residue(s) required for the propagation of feature annotation.</text>
</comment>
<comment type="subcellular location">
    <subcellularLocation>
        <location evidence="9">Cell membrane</location>
        <topology evidence="9">Multi-pass membrane protein</topology>
    </subcellularLocation>
</comment>
<evidence type="ECO:0000256" key="4">
    <source>
        <dbReference type="ARBA" id="ARBA00022597"/>
    </source>
</evidence>
<feature type="transmembrane region" description="Helical" evidence="9">
    <location>
        <begin position="171"/>
        <end position="188"/>
    </location>
</feature>
<dbReference type="HAMAP" id="MF_00070">
    <property type="entry name" value="KdgT"/>
    <property type="match status" value="1"/>
</dbReference>
<keyword evidence="5 9" id="KW-0812">Transmembrane</keyword>
<dbReference type="GO" id="GO:0005886">
    <property type="term" value="C:plasma membrane"/>
    <property type="evidence" value="ECO:0007669"/>
    <property type="project" value="UniProtKB-SubCell"/>
</dbReference>
<evidence type="ECO:0000313" key="11">
    <source>
        <dbReference type="Proteomes" id="UP000199698"/>
    </source>
</evidence>
<evidence type="ECO:0000256" key="5">
    <source>
        <dbReference type="ARBA" id="ARBA00022692"/>
    </source>
</evidence>
<evidence type="ECO:0000313" key="10">
    <source>
        <dbReference type="EMBL" id="SCB87010.1"/>
    </source>
</evidence>
<dbReference type="GO" id="GO:0015649">
    <property type="term" value="F:2-keto-3-deoxygluconate:proton symporter activity"/>
    <property type="evidence" value="ECO:0007669"/>
    <property type="project" value="UniProtKB-UniRule"/>
</dbReference>
<keyword evidence="4 9" id="KW-0762">Sugar transport</keyword>
<evidence type="ECO:0000256" key="9">
    <source>
        <dbReference type="HAMAP-Rule" id="MF_00070"/>
    </source>
</evidence>
<comment type="catalytic activity">
    <reaction evidence="9">
        <text>2-dehydro-3-deoxy-D-gluconate(in) + H(+)(in) = 2-dehydro-3-deoxy-D-gluconate(out) + H(+)(out)</text>
        <dbReference type="Rhea" id="RHEA:29943"/>
        <dbReference type="ChEBI" id="CHEBI:15378"/>
        <dbReference type="ChEBI" id="CHEBI:57990"/>
    </reaction>
</comment>